<protein>
    <submittedName>
        <fullName evidence="2">Uncharacterized protein</fullName>
    </submittedName>
</protein>
<gene>
    <name evidence="2" type="ORF">CY34DRAFT_107759</name>
</gene>
<evidence type="ECO:0000313" key="3">
    <source>
        <dbReference type="Proteomes" id="UP000054485"/>
    </source>
</evidence>
<keyword evidence="3" id="KW-1185">Reference proteome</keyword>
<evidence type="ECO:0000256" key="1">
    <source>
        <dbReference type="SAM" id="MobiDB-lite"/>
    </source>
</evidence>
<organism evidence="2 3">
    <name type="scientific">Suillus luteus UH-Slu-Lm8-n1</name>
    <dbReference type="NCBI Taxonomy" id="930992"/>
    <lineage>
        <taxon>Eukaryota</taxon>
        <taxon>Fungi</taxon>
        <taxon>Dikarya</taxon>
        <taxon>Basidiomycota</taxon>
        <taxon>Agaricomycotina</taxon>
        <taxon>Agaricomycetes</taxon>
        <taxon>Agaricomycetidae</taxon>
        <taxon>Boletales</taxon>
        <taxon>Suillineae</taxon>
        <taxon>Suillaceae</taxon>
        <taxon>Suillus</taxon>
    </lineage>
</organism>
<dbReference type="Proteomes" id="UP000054485">
    <property type="component" value="Unassembled WGS sequence"/>
</dbReference>
<dbReference type="AlphaFoldDB" id="A0A0C9ZRQ3"/>
<feature type="compositionally biased region" description="Basic residues" evidence="1">
    <location>
        <begin position="34"/>
        <end position="44"/>
    </location>
</feature>
<feature type="compositionally biased region" description="Polar residues" evidence="1">
    <location>
        <begin position="415"/>
        <end position="426"/>
    </location>
</feature>
<dbReference type="STRING" id="930992.A0A0C9ZRQ3"/>
<accession>A0A0C9ZRQ3</accession>
<feature type="compositionally biased region" description="Low complexity" evidence="1">
    <location>
        <begin position="7"/>
        <end position="21"/>
    </location>
</feature>
<dbReference type="EMBL" id="KN835302">
    <property type="protein sequence ID" value="KIK40435.1"/>
    <property type="molecule type" value="Genomic_DNA"/>
</dbReference>
<dbReference type="OrthoDB" id="2688240at2759"/>
<dbReference type="InParanoid" id="A0A0C9ZRQ3"/>
<feature type="compositionally biased region" description="Basic and acidic residues" evidence="1">
    <location>
        <begin position="49"/>
        <end position="59"/>
    </location>
</feature>
<feature type="compositionally biased region" description="Pro residues" evidence="1">
    <location>
        <begin position="359"/>
        <end position="371"/>
    </location>
</feature>
<feature type="compositionally biased region" description="Basic and acidic residues" evidence="1">
    <location>
        <begin position="280"/>
        <end position="290"/>
    </location>
</feature>
<dbReference type="Pfam" id="PF20414">
    <property type="entry name" value="DUF6698"/>
    <property type="match status" value="2"/>
</dbReference>
<name>A0A0C9ZRQ3_9AGAM</name>
<feature type="compositionally biased region" description="Acidic residues" evidence="1">
    <location>
        <begin position="428"/>
        <end position="437"/>
    </location>
</feature>
<proteinExistence type="predicted"/>
<feature type="region of interest" description="Disordered" evidence="1">
    <location>
        <begin position="103"/>
        <end position="123"/>
    </location>
</feature>
<feature type="region of interest" description="Disordered" evidence="1">
    <location>
        <begin position="280"/>
        <end position="300"/>
    </location>
</feature>
<feature type="region of interest" description="Disordered" evidence="1">
    <location>
        <begin position="312"/>
        <end position="437"/>
    </location>
</feature>
<reference evidence="3" key="2">
    <citation type="submission" date="2015-01" db="EMBL/GenBank/DDBJ databases">
        <title>Evolutionary Origins and Diversification of the Mycorrhizal Mutualists.</title>
        <authorList>
            <consortium name="DOE Joint Genome Institute"/>
            <consortium name="Mycorrhizal Genomics Consortium"/>
            <person name="Kohler A."/>
            <person name="Kuo A."/>
            <person name="Nagy L.G."/>
            <person name="Floudas D."/>
            <person name="Copeland A."/>
            <person name="Barry K.W."/>
            <person name="Cichocki N."/>
            <person name="Veneault-Fourrey C."/>
            <person name="LaButti K."/>
            <person name="Lindquist E.A."/>
            <person name="Lipzen A."/>
            <person name="Lundell T."/>
            <person name="Morin E."/>
            <person name="Murat C."/>
            <person name="Riley R."/>
            <person name="Ohm R."/>
            <person name="Sun H."/>
            <person name="Tunlid A."/>
            <person name="Henrissat B."/>
            <person name="Grigoriev I.V."/>
            <person name="Hibbett D.S."/>
            <person name="Martin F."/>
        </authorList>
    </citation>
    <scope>NUCLEOTIDE SEQUENCE [LARGE SCALE GENOMIC DNA]</scope>
    <source>
        <strain evidence="3">UH-Slu-Lm8-n1</strain>
    </source>
</reference>
<sequence length="437" mass="48157">MAHCKCSPSLSESESTSSPSSDSEDRPCSPLWKTSKHSTKRKQWSSKSNNEKLISKKKESRIDPREEYITAACCITRCIDMFCKIDKVIDIGTLLRQHKLADAGQLSEDEDDTTHRENQLSKLSQKTRDRFQWNYKCLLELAPGLKALMESTISDTRSDDLTCLKIQIGEYAALDPAQHPVSSPIDDGSGRRTHMGMNHPVLARFLCPIGEIERFNEDPKGCVQIRFGLSVQNIWTEEDGDFKYHDFYRNIVKFIEDLPDNDRKKLFKEWNMKLFNNEDGHDVARDDAKDSALSSTREGGSDLAHLRTQMASHNAAAKAGTADSDCPAPTVAHPPSAQVHPSPMTPPPSSPAHISSTPHPVPRPCPIPQPVKTPVHSSATLDGSPASPLRTPLASTSVCNIPLPSQPASPPAKTTLDSQADGSTPDSDLMESDEEPQ</sequence>
<evidence type="ECO:0000313" key="2">
    <source>
        <dbReference type="EMBL" id="KIK40435.1"/>
    </source>
</evidence>
<reference evidence="2 3" key="1">
    <citation type="submission" date="2014-04" db="EMBL/GenBank/DDBJ databases">
        <authorList>
            <consortium name="DOE Joint Genome Institute"/>
            <person name="Kuo A."/>
            <person name="Ruytinx J."/>
            <person name="Rineau F."/>
            <person name="Colpaert J."/>
            <person name="Kohler A."/>
            <person name="Nagy L.G."/>
            <person name="Floudas D."/>
            <person name="Copeland A."/>
            <person name="Barry K.W."/>
            <person name="Cichocki N."/>
            <person name="Veneault-Fourrey C."/>
            <person name="LaButti K."/>
            <person name="Lindquist E.A."/>
            <person name="Lipzen A."/>
            <person name="Lundell T."/>
            <person name="Morin E."/>
            <person name="Murat C."/>
            <person name="Sun H."/>
            <person name="Tunlid A."/>
            <person name="Henrissat B."/>
            <person name="Grigoriev I.V."/>
            <person name="Hibbett D.S."/>
            <person name="Martin F."/>
            <person name="Nordberg H.P."/>
            <person name="Cantor M.N."/>
            <person name="Hua S.X."/>
        </authorList>
    </citation>
    <scope>NUCLEOTIDE SEQUENCE [LARGE SCALE GENOMIC DNA]</scope>
    <source>
        <strain evidence="2 3">UH-Slu-Lm8-n1</strain>
    </source>
</reference>
<dbReference type="HOGENOM" id="CLU_627270_0_0_1"/>
<dbReference type="InterPro" id="IPR046521">
    <property type="entry name" value="DUF6698"/>
</dbReference>
<feature type="region of interest" description="Disordered" evidence="1">
    <location>
        <begin position="1"/>
        <end position="59"/>
    </location>
</feature>